<reference evidence="2" key="1">
    <citation type="journal article" date="2019" name="Int. J. Syst. Evol. Microbiol.">
        <title>The Global Catalogue of Microorganisms (GCM) 10K type strain sequencing project: providing services to taxonomists for standard genome sequencing and annotation.</title>
        <authorList>
            <consortium name="The Broad Institute Genomics Platform"/>
            <consortium name="The Broad Institute Genome Sequencing Center for Infectious Disease"/>
            <person name="Wu L."/>
            <person name="Ma J."/>
        </authorList>
    </citation>
    <scope>NUCLEOTIDE SEQUENCE [LARGE SCALE GENOMIC DNA]</scope>
    <source>
        <strain evidence="2">CGMCC 1.15288</strain>
    </source>
</reference>
<keyword evidence="2" id="KW-1185">Reference proteome</keyword>
<accession>A0ABQ1YM97</accession>
<evidence type="ECO:0000313" key="2">
    <source>
        <dbReference type="Proteomes" id="UP000600214"/>
    </source>
</evidence>
<dbReference type="RefSeq" id="WP_188930729.1">
    <property type="nucleotide sequence ID" value="NZ_BMIA01000001.1"/>
</dbReference>
<dbReference type="Proteomes" id="UP000600214">
    <property type="component" value="Unassembled WGS sequence"/>
</dbReference>
<evidence type="ECO:0000313" key="1">
    <source>
        <dbReference type="EMBL" id="GGH29885.1"/>
    </source>
</evidence>
<name>A0ABQ1YM97_9BACT</name>
<dbReference type="EMBL" id="BMIA01000001">
    <property type="protein sequence ID" value="GGH29885.1"/>
    <property type="molecule type" value="Genomic_DNA"/>
</dbReference>
<gene>
    <name evidence="1" type="ORF">GCM10007423_17620</name>
</gene>
<sequence>MKRLLHTALLLWLALSTGCKDRDELNVMNDQGLGLYWHHEADGERGRHLLMSFINEKPSTDKFDYKFDFEVQGRVIDVRLVEKIPRGKCPVFPSPSGDQCHSWGNIYIPESALSDGTYQFRLQTGKAIVTSELVVGRNQYEMKVPVNPYFTNNIPFVYAIPKNIVFGSISYFGLADGLLANALIDDLTNAGLKPANVPVHPYQYLREDQLTHLSKSFSEPDSYRINLVFSWDGDFEKVAEICKKHFELSKKRLGIGLWHSNFMEQINGEQYGTFSVYLR</sequence>
<protein>
    <submittedName>
        <fullName evidence="1">Uncharacterized protein</fullName>
    </submittedName>
</protein>
<organism evidence="1 2">
    <name type="scientific">Dyadobacter endophyticus</name>
    <dbReference type="NCBI Taxonomy" id="1749036"/>
    <lineage>
        <taxon>Bacteria</taxon>
        <taxon>Pseudomonadati</taxon>
        <taxon>Bacteroidota</taxon>
        <taxon>Cytophagia</taxon>
        <taxon>Cytophagales</taxon>
        <taxon>Spirosomataceae</taxon>
        <taxon>Dyadobacter</taxon>
    </lineage>
</organism>
<comment type="caution">
    <text evidence="1">The sequence shown here is derived from an EMBL/GenBank/DDBJ whole genome shotgun (WGS) entry which is preliminary data.</text>
</comment>
<dbReference type="PROSITE" id="PS51257">
    <property type="entry name" value="PROKAR_LIPOPROTEIN"/>
    <property type="match status" value="1"/>
</dbReference>
<proteinExistence type="predicted"/>